<dbReference type="RefSeq" id="WP_186892136.1">
    <property type="nucleotide sequence ID" value="NZ_JACOFU010000008.1"/>
</dbReference>
<keyword evidence="3" id="KW-1185">Reference proteome</keyword>
<dbReference type="InterPro" id="IPR012434">
    <property type="entry name" value="DUF1631"/>
</dbReference>
<protein>
    <submittedName>
        <fullName evidence="2">DUF1631 family protein</fullName>
    </submittedName>
</protein>
<organism evidence="2 3">
    <name type="scientific">Undibacterium amnicola</name>
    <dbReference type="NCBI Taxonomy" id="1834038"/>
    <lineage>
        <taxon>Bacteria</taxon>
        <taxon>Pseudomonadati</taxon>
        <taxon>Pseudomonadota</taxon>
        <taxon>Betaproteobacteria</taxon>
        <taxon>Burkholderiales</taxon>
        <taxon>Oxalobacteraceae</taxon>
        <taxon>Undibacterium</taxon>
    </lineage>
</organism>
<evidence type="ECO:0000313" key="2">
    <source>
        <dbReference type="EMBL" id="MBC3833082.1"/>
    </source>
</evidence>
<sequence>MLGGCVIKGSMDPNVLLTNARAEFMRSFTEAMQRTLPRCIEDCFVKADDTYSSLEQGRLLDARTVLVEQGSHVIEQLTNGMEHLLARSFQTTYSTYRPSANFNTDNLTLIDPTAFEGGLRMEEITSRFRSEAADQLRDLNIRIALIFEQEITNERENPFRPYLFSRCISNTIERLDINPALFDILIDRISENFLGFVPTIYASVNNYLAQNGIAAQLQLKIRKSPVMQNSASATDHDDEETINPADELSSTNPVTNAMDGGGVARPKPRRGSQIEQFFSSAMHRASNLMTSTRNTSSSMADSNAEPSSTQQWQTDDSQEPASNGPFSWLKSGEAVSDAIRGFFGGGQTSGNQENTFQASDANSVAGQSQAQSGISGDTDHFSSSIGASPSVGNAANISPGRGHLSNSIPSFQKTYTPSGEQMFDGRGGLRNLILEQRSALNQLASNIDEKMTIDIVAMLFEFILRDTQVPAEIRAQLGRLQFLVLKLALKDNTLLTQKGHPARLLVNRIGSISLGLKQLDPSGVEITKEICRIVEIILQDESENPDIFSQMLDEFDAFIAQELRASDAKTESAIEGAEQIRNRTLRFAHTSAQLHEALLGLTIDPYLQNFFETVWVYALELADREDPKLAHRLRLLVPDLLWSIIPKSNEEERTQLLALLPIILRTLKEGMTSIQCNPTLQEGLMNWLVDAHTKSMRLNHSGTIQKQPSLSAIHQHFNSFFADPDLQNFAVLEKPDRSDVNQFLDKAIKELDQKVQLLDQVYVQELPKESTEDISPVKDGGVDLVMEQLKTGVSVEINLGGEPSQGKLNWIDPALTNVILTLDGQEQPSMLSVRMFRRMIAHGRVKFLETEPLFERAVQSLLKSADVVDAPKSA</sequence>
<evidence type="ECO:0000256" key="1">
    <source>
        <dbReference type="SAM" id="MobiDB-lite"/>
    </source>
</evidence>
<accession>A0ABR6XUB4</accession>
<dbReference type="Proteomes" id="UP000643610">
    <property type="component" value="Unassembled WGS sequence"/>
</dbReference>
<feature type="region of interest" description="Disordered" evidence="1">
    <location>
        <begin position="360"/>
        <end position="392"/>
    </location>
</feature>
<reference evidence="2 3" key="1">
    <citation type="submission" date="2020-08" db="EMBL/GenBank/DDBJ databases">
        <title>Novel species isolated from subtropical streams in China.</title>
        <authorList>
            <person name="Lu H."/>
        </authorList>
    </citation>
    <scope>NUCLEOTIDE SEQUENCE [LARGE SCALE GENOMIC DNA]</scope>
    <source>
        <strain evidence="2 3">KCTC 52442</strain>
    </source>
</reference>
<dbReference type="EMBL" id="JACOFU010000008">
    <property type="protein sequence ID" value="MBC3833082.1"/>
    <property type="molecule type" value="Genomic_DNA"/>
</dbReference>
<evidence type="ECO:0000313" key="3">
    <source>
        <dbReference type="Proteomes" id="UP000643610"/>
    </source>
</evidence>
<name>A0ABR6XUB4_9BURK</name>
<gene>
    <name evidence="2" type="ORF">H8K33_16355</name>
</gene>
<feature type="compositionally biased region" description="Polar residues" evidence="1">
    <location>
        <begin position="290"/>
        <end position="306"/>
    </location>
</feature>
<dbReference type="Pfam" id="PF07793">
    <property type="entry name" value="DUF1631"/>
    <property type="match status" value="1"/>
</dbReference>
<comment type="caution">
    <text evidence="2">The sequence shown here is derived from an EMBL/GenBank/DDBJ whole genome shotgun (WGS) entry which is preliminary data.</text>
</comment>
<feature type="region of interest" description="Disordered" evidence="1">
    <location>
        <begin position="228"/>
        <end position="270"/>
    </location>
</feature>
<proteinExistence type="predicted"/>
<feature type="region of interest" description="Disordered" evidence="1">
    <location>
        <begin position="290"/>
        <end position="329"/>
    </location>
</feature>